<proteinExistence type="predicted"/>
<dbReference type="EMBL" id="JBFXLQ010000004">
    <property type="protein sequence ID" value="KAL2871267.1"/>
    <property type="molecule type" value="Genomic_DNA"/>
</dbReference>
<evidence type="ECO:0000313" key="4">
    <source>
        <dbReference type="Proteomes" id="UP001610432"/>
    </source>
</evidence>
<feature type="compositionally biased region" description="Basic residues" evidence="1">
    <location>
        <begin position="294"/>
        <end position="303"/>
    </location>
</feature>
<feature type="region of interest" description="Disordered" evidence="1">
    <location>
        <begin position="74"/>
        <end position="180"/>
    </location>
</feature>
<protein>
    <recommendedName>
        <fullName evidence="2">Myb-like domain-containing protein</fullName>
    </recommendedName>
</protein>
<feature type="compositionally biased region" description="Low complexity" evidence="1">
    <location>
        <begin position="149"/>
        <end position="160"/>
    </location>
</feature>
<feature type="domain" description="Myb-like" evidence="2">
    <location>
        <begin position="381"/>
        <end position="435"/>
    </location>
</feature>
<evidence type="ECO:0000256" key="1">
    <source>
        <dbReference type="SAM" id="MobiDB-lite"/>
    </source>
</evidence>
<feature type="region of interest" description="Disordered" evidence="1">
    <location>
        <begin position="1"/>
        <end position="61"/>
    </location>
</feature>
<gene>
    <name evidence="3" type="ORF">BJX67DRAFT_219589</name>
</gene>
<dbReference type="Proteomes" id="UP001610432">
    <property type="component" value="Unassembled WGS sequence"/>
</dbReference>
<evidence type="ECO:0000313" key="3">
    <source>
        <dbReference type="EMBL" id="KAL2871267.1"/>
    </source>
</evidence>
<sequence>MLSTFPVNRFKPWALPPRKPFPPHKTPNKCSPRSQKPPHRKPSYGFPSSTLTPPKHHLPARPPAEVCVHVSASTQPCTPSNCQIQTREVSLPDSEPNTFSEKPEYGAASPRDLGPHIPAPDPIPCCDPQDNAGIPTEPPAFRGDDAEDSLSPPSISSSDNDSLEEFFGLPDAQDDIPIDPVILANGSWENIDPQLPVPQAASLISAETTCQYPDPPAILHSPPNHYGDPSERDGGEDGGAQTSDHLPTHDRQRVHTSSPGTGPSCPNGAQVNDHVRGQPESAKRKTPQSDGRGRKGSKRHRVRSPSPPREDAFTTLRSHFMSLGVDDRLRFLSWLFENALPRCMSDSSPIVSEEREVQATRCLSSPHGIEQSPGVSREVRGRSRKGTAWSTEEKDLLWKLRKAENRPWSDTTRLFLEQHPGRSPGAIQVFWYTTLNKKGD</sequence>
<feature type="compositionally biased region" description="Basic and acidic residues" evidence="1">
    <location>
        <begin position="273"/>
        <end position="283"/>
    </location>
</feature>
<keyword evidence="4" id="KW-1185">Reference proteome</keyword>
<feature type="compositionally biased region" description="Polar residues" evidence="1">
    <location>
        <begin position="74"/>
        <end position="88"/>
    </location>
</feature>
<feature type="region of interest" description="Disordered" evidence="1">
    <location>
        <begin position="365"/>
        <end position="386"/>
    </location>
</feature>
<dbReference type="InterPro" id="IPR001005">
    <property type="entry name" value="SANT/Myb"/>
</dbReference>
<dbReference type="PROSITE" id="PS50090">
    <property type="entry name" value="MYB_LIKE"/>
    <property type="match status" value="1"/>
</dbReference>
<accession>A0ABR4M3V5</accession>
<dbReference type="GeneID" id="98140783"/>
<name>A0ABR4M3V5_9EURO</name>
<feature type="region of interest" description="Disordered" evidence="1">
    <location>
        <begin position="206"/>
        <end position="311"/>
    </location>
</feature>
<dbReference type="RefSeq" id="XP_070890246.1">
    <property type="nucleotide sequence ID" value="XM_071025711.1"/>
</dbReference>
<feature type="compositionally biased region" description="Pro residues" evidence="1">
    <location>
        <begin position="14"/>
        <end position="25"/>
    </location>
</feature>
<comment type="caution">
    <text evidence="3">The sequence shown here is derived from an EMBL/GenBank/DDBJ whole genome shotgun (WGS) entry which is preliminary data.</text>
</comment>
<evidence type="ECO:0000259" key="2">
    <source>
        <dbReference type="PROSITE" id="PS50090"/>
    </source>
</evidence>
<organism evidence="3 4">
    <name type="scientific">Aspergillus lucknowensis</name>
    <dbReference type="NCBI Taxonomy" id="176173"/>
    <lineage>
        <taxon>Eukaryota</taxon>
        <taxon>Fungi</taxon>
        <taxon>Dikarya</taxon>
        <taxon>Ascomycota</taxon>
        <taxon>Pezizomycotina</taxon>
        <taxon>Eurotiomycetes</taxon>
        <taxon>Eurotiomycetidae</taxon>
        <taxon>Eurotiales</taxon>
        <taxon>Aspergillaceae</taxon>
        <taxon>Aspergillus</taxon>
        <taxon>Aspergillus subgen. Nidulantes</taxon>
    </lineage>
</organism>
<reference evidence="3 4" key="1">
    <citation type="submission" date="2024-07" db="EMBL/GenBank/DDBJ databases">
        <title>Section-level genome sequencing and comparative genomics of Aspergillus sections Usti and Cavernicolus.</title>
        <authorList>
            <consortium name="Lawrence Berkeley National Laboratory"/>
            <person name="Nybo J.L."/>
            <person name="Vesth T.C."/>
            <person name="Theobald S."/>
            <person name="Frisvad J.C."/>
            <person name="Larsen T.O."/>
            <person name="Kjaerboelling I."/>
            <person name="Rothschild-Mancinelli K."/>
            <person name="Lyhne E.K."/>
            <person name="Kogle M.E."/>
            <person name="Barry K."/>
            <person name="Clum A."/>
            <person name="Na H."/>
            <person name="Ledsgaard L."/>
            <person name="Lin J."/>
            <person name="Lipzen A."/>
            <person name="Kuo A."/>
            <person name="Riley R."/>
            <person name="Mondo S."/>
            <person name="Labutti K."/>
            <person name="Haridas S."/>
            <person name="Pangalinan J."/>
            <person name="Salamov A.A."/>
            <person name="Simmons B.A."/>
            <person name="Magnuson J.K."/>
            <person name="Chen J."/>
            <person name="Drula E."/>
            <person name="Henrissat B."/>
            <person name="Wiebenga A."/>
            <person name="Lubbers R.J."/>
            <person name="Gomes A.C."/>
            <person name="Macurrencykelacurrency M.R."/>
            <person name="Stajich J."/>
            <person name="Grigoriev I.V."/>
            <person name="Mortensen U.H."/>
            <person name="De Vries R.P."/>
            <person name="Baker S.E."/>
            <person name="Andersen M.R."/>
        </authorList>
    </citation>
    <scope>NUCLEOTIDE SEQUENCE [LARGE SCALE GENOMIC DNA]</scope>
    <source>
        <strain evidence="3 4">CBS 449.75</strain>
    </source>
</reference>